<dbReference type="Pfam" id="PF01850">
    <property type="entry name" value="PIN"/>
    <property type="match status" value="1"/>
</dbReference>
<evidence type="ECO:0000313" key="2">
    <source>
        <dbReference type="EMBL" id="QTA82074.1"/>
    </source>
</evidence>
<organism evidence="2 3">
    <name type="scientific">Desulfonema limicola</name>
    <dbReference type="NCBI Taxonomy" id="45656"/>
    <lineage>
        <taxon>Bacteria</taxon>
        <taxon>Pseudomonadati</taxon>
        <taxon>Thermodesulfobacteriota</taxon>
        <taxon>Desulfobacteria</taxon>
        <taxon>Desulfobacterales</taxon>
        <taxon>Desulfococcaceae</taxon>
        <taxon>Desulfonema</taxon>
    </lineage>
</organism>
<dbReference type="CDD" id="cd18687">
    <property type="entry name" value="PIN_VapC-like"/>
    <property type="match status" value="1"/>
</dbReference>
<proteinExistence type="predicted"/>
<evidence type="ECO:0000313" key="3">
    <source>
        <dbReference type="Proteomes" id="UP000663720"/>
    </source>
</evidence>
<dbReference type="EMBL" id="CP061799">
    <property type="protein sequence ID" value="QTA82074.1"/>
    <property type="molecule type" value="Genomic_DNA"/>
</dbReference>
<dbReference type="SUPFAM" id="SSF88723">
    <property type="entry name" value="PIN domain-like"/>
    <property type="match status" value="1"/>
</dbReference>
<dbReference type="AlphaFoldDB" id="A0A975BB92"/>
<gene>
    <name evidence="2" type="ORF">dnl_44380</name>
</gene>
<dbReference type="Proteomes" id="UP000663720">
    <property type="component" value="Chromosome"/>
</dbReference>
<reference evidence="2" key="1">
    <citation type="journal article" date="2021" name="Microb. Physiol.">
        <title>Proteogenomic Insights into the Physiology of Marine, Sulfate-Reducing, Filamentous Desulfonema limicola and Desulfonema magnum.</title>
        <authorList>
            <person name="Schnaars V."/>
            <person name="Wohlbrand L."/>
            <person name="Scheve S."/>
            <person name="Hinrichs C."/>
            <person name="Reinhardt R."/>
            <person name="Rabus R."/>
        </authorList>
    </citation>
    <scope>NUCLEOTIDE SEQUENCE</scope>
    <source>
        <strain evidence="2">5ac10</strain>
    </source>
</reference>
<accession>A0A975BB92</accession>
<sequence>MSEEKKIRLYLDTSVPSAFYDTSKPVRQLVTQKWFENRASSYDLYIGTTALKEISRLENIIKKQNIRDLIFDHNVKILELSEEAVKLADEYIKKGAVPKSEPEDAYHIATASVNRLDALASWNFKHIVSMNPIKKIYEINTKLGYPVIGIGSLELYGGAEYGNL</sequence>
<keyword evidence="3" id="KW-1185">Reference proteome</keyword>
<dbReference type="KEGG" id="dli:dnl_44380"/>
<dbReference type="Gene3D" id="3.40.50.1010">
    <property type="entry name" value="5'-nuclease"/>
    <property type="match status" value="1"/>
</dbReference>
<dbReference type="RefSeq" id="WP_207688036.1">
    <property type="nucleotide sequence ID" value="NZ_CP061799.1"/>
</dbReference>
<dbReference type="InterPro" id="IPR002716">
    <property type="entry name" value="PIN_dom"/>
</dbReference>
<dbReference type="InterPro" id="IPR029060">
    <property type="entry name" value="PIN-like_dom_sf"/>
</dbReference>
<feature type="domain" description="PIN" evidence="1">
    <location>
        <begin position="10"/>
        <end position="118"/>
    </location>
</feature>
<name>A0A975BB92_9BACT</name>
<evidence type="ECO:0000259" key="1">
    <source>
        <dbReference type="Pfam" id="PF01850"/>
    </source>
</evidence>
<protein>
    <submittedName>
        <fullName evidence="2">PIN domain-containing protein</fullName>
    </submittedName>
</protein>